<dbReference type="Proteomes" id="UP000235965">
    <property type="component" value="Unassembled WGS sequence"/>
</dbReference>
<keyword evidence="2" id="KW-1185">Reference proteome</keyword>
<name>A0A2J7RQ64_9NEOP</name>
<gene>
    <name evidence="1" type="ORF">B7P43_G11340</name>
</gene>
<dbReference type="PANTHER" id="PTHR47326:SF1">
    <property type="entry name" value="HTH PSQ-TYPE DOMAIN-CONTAINING PROTEIN"/>
    <property type="match status" value="1"/>
</dbReference>
<dbReference type="STRING" id="105785.A0A2J7RQ64"/>
<dbReference type="InterPro" id="IPR036397">
    <property type="entry name" value="RNaseH_sf"/>
</dbReference>
<evidence type="ECO:0000313" key="2">
    <source>
        <dbReference type="Proteomes" id="UP000235965"/>
    </source>
</evidence>
<proteinExistence type="predicted"/>
<dbReference type="EMBL" id="NEVH01001347">
    <property type="protein sequence ID" value="PNF42969.1"/>
    <property type="molecule type" value="Genomic_DNA"/>
</dbReference>
<dbReference type="InParanoid" id="A0A2J7RQ64"/>
<dbReference type="GO" id="GO:0003676">
    <property type="term" value="F:nucleic acid binding"/>
    <property type="evidence" value="ECO:0007669"/>
    <property type="project" value="InterPro"/>
</dbReference>
<accession>A0A2J7RQ64</accession>
<sequence length="159" mass="18239">MRLVGRVVRMGKRKAYRILMGSPDGKRPLGRPRIKSEDNTKMDVREIEWRGVDCIRHAQDIGPWRALVNTLPGRWIGRRSAIVYPPRSSELTPLDFYLWRTLKDEGYRQKPATLNALREIIEASCAGISPDTLTAVVRSAVRRHRRCLAVDGGHFEHIQ</sequence>
<protein>
    <recommendedName>
        <fullName evidence="3">Tc1-like transposase DDE domain-containing protein</fullName>
    </recommendedName>
</protein>
<evidence type="ECO:0008006" key="3">
    <source>
        <dbReference type="Google" id="ProtNLM"/>
    </source>
</evidence>
<evidence type="ECO:0000313" key="1">
    <source>
        <dbReference type="EMBL" id="PNF42969.1"/>
    </source>
</evidence>
<organism evidence="1 2">
    <name type="scientific">Cryptotermes secundus</name>
    <dbReference type="NCBI Taxonomy" id="105785"/>
    <lineage>
        <taxon>Eukaryota</taxon>
        <taxon>Metazoa</taxon>
        <taxon>Ecdysozoa</taxon>
        <taxon>Arthropoda</taxon>
        <taxon>Hexapoda</taxon>
        <taxon>Insecta</taxon>
        <taxon>Pterygota</taxon>
        <taxon>Neoptera</taxon>
        <taxon>Polyneoptera</taxon>
        <taxon>Dictyoptera</taxon>
        <taxon>Blattodea</taxon>
        <taxon>Blattoidea</taxon>
        <taxon>Termitoidae</taxon>
        <taxon>Kalotermitidae</taxon>
        <taxon>Cryptotermitinae</taxon>
        <taxon>Cryptotermes</taxon>
    </lineage>
</organism>
<dbReference type="PANTHER" id="PTHR47326">
    <property type="entry name" value="TRANSPOSABLE ELEMENT TC3 TRANSPOSASE-LIKE PROTEIN"/>
    <property type="match status" value="1"/>
</dbReference>
<dbReference type="AlphaFoldDB" id="A0A2J7RQ64"/>
<comment type="caution">
    <text evidence="1">The sequence shown here is derived from an EMBL/GenBank/DDBJ whole genome shotgun (WGS) entry which is preliminary data.</text>
</comment>
<dbReference type="Gene3D" id="3.30.420.10">
    <property type="entry name" value="Ribonuclease H-like superfamily/Ribonuclease H"/>
    <property type="match status" value="1"/>
</dbReference>
<reference evidence="1 2" key="1">
    <citation type="submission" date="2017-12" db="EMBL/GenBank/DDBJ databases">
        <title>Hemimetabolous genomes reveal molecular basis of termite eusociality.</title>
        <authorList>
            <person name="Harrison M.C."/>
            <person name="Jongepier E."/>
            <person name="Robertson H.M."/>
            <person name="Arning N."/>
            <person name="Bitard-Feildel T."/>
            <person name="Chao H."/>
            <person name="Childers C.P."/>
            <person name="Dinh H."/>
            <person name="Doddapaneni H."/>
            <person name="Dugan S."/>
            <person name="Gowin J."/>
            <person name="Greiner C."/>
            <person name="Han Y."/>
            <person name="Hu H."/>
            <person name="Hughes D.S.T."/>
            <person name="Huylmans A.-K."/>
            <person name="Kemena C."/>
            <person name="Kremer L.P.M."/>
            <person name="Lee S.L."/>
            <person name="Lopez-Ezquerra A."/>
            <person name="Mallet L."/>
            <person name="Monroy-Kuhn J.M."/>
            <person name="Moser A."/>
            <person name="Murali S.C."/>
            <person name="Muzny D.M."/>
            <person name="Otani S."/>
            <person name="Piulachs M.-D."/>
            <person name="Poelchau M."/>
            <person name="Qu J."/>
            <person name="Schaub F."/>
            <person name="Wada-Katsumata A."/>
            <person name="Worley K.C."/>
            <person name="Xie Q."/>
            <person name="Ylla G."/>
            <person name="Poulsen M."/>
            <person name="Gibbs R.A."/>
            <person name="Schal C."/>
            <person name="Richards S."/>
            <person name="Belles X."/>
            <person name="Korb J."/>
            <person name="Bornberg-Bauer E."/>
        </authorList>
    </citation>
    <scope>NUCLEOTIDE SEQUENCE [LARGE SCALE GENOMIC DNA]</scope>
    <source>
        <tissue evidence="1">Whole body</tissue>
    </source>
</reference>